<evidence type="ECO:0000256" key="6">
    <source>
        <dbReference type="SAM" id="Phobius"/>
    </source>
</evidence>
<proteinExistence type="predicted"/>
<keyword evidence="2 6" id="KW-0812">Transmembrane</keyword>
<dbReference type="Proteomes" id="UP000076738">
    <property type="component" value="Unassembled WGS sequence"/>
</dbReference>
<feature type="transmembrane region" description="Helical" evidence="6">
    <location>
        <begin position="42"/>
        <end position="63"/>
    </location>
</feature>
<dbReference type="PANTHER" id="PTHR37451:SF1">
    <property type="entry name" value="MARVEL DOMAIN-CONTAINING PROTEIN"/>
    <property type="match status" value="1"/>
</dbReference>
<evidence type="ECO:0000256" key="1">
    <source>
        <dbReference type="ARBA" id="ARBA00004141"/>
    </source>
</evidence>
<organism evidence="8 9">
    <name type="scientific">Calocera viscosa (strain TUFC12733)</name>
    <dbReference type="NCBI Taxonomy" id="1330018"/>
    <lineage>
        <taxon>Eukaryota</taxon>
        <taxon>Fungi</taxon>
        <taxon>Dikarya</taxon>
        <taxon>Basidiomycota</taxon>
        <taxon>Agaricomycotina</taxon>
        <taxon>Dacrymycetes</taxon>
        <taxon>Dacrymycetales</taxon>
        <taxon>Dacrymycetaceae</taxon>
        <taxon>Calocera</taxon>
    </lineage>
</organism>
<feature type="region of interest" description="Disordered" evidence="5">
    <location>
        <begin position="218"/>
        <end position="243"/>
    </location>
</feature>
<dbReference type="STRING" id="1330018.A0A167PMZ3"/>
<dbReference type="InterPro" id="IPR008253">
    <property type="entry name" value="Marvel"/>
</dbReference>
<evidence type="ECO:0000313" key="8">
    <source>
        <dbReference type="EMBL" id="KZO98963.1"/>
    </source>
</evidence>
<protein>
    <recommendedName>
        <fullName evidence="7">MARVEL domain-containing protein</fullName>
    </recommendedName>
</protein>
<comment type="subcellular location">
    <subcellularLocation>
        <location evidence="1">Membrane</location>
        <topology evidence="1">Multi-pass membrane protein</topology>
    </subcellularLocation>
</comment>
<dbReference type="OrthoDB" id="3364107at2759"/>
<evidence type="ECO:0000256" key="4">
    <source>
        <dbReference type="ARBA" id="ARBA00023136"/>
    </source>
</evidence>
<evidence type="ECO:0000256" key="3">
    <source>
        <dbReference type="ARBA" id="ARBA00022989"/>
    </source>
</evidence>
<dbReference type="AlphaFoldDB" id="A0A167PMZ3"/>
<feature type="transmembrane region" description="Helical" evidence="6">
    <location>
        <begin position="9"/>
        <end position="30"/>
    </location>
</feature>
<evidence type="ECO:0000259" key="7">
    <source>
        <dbReference type="Pfam" id="PF01284"/>
    </source>
</evidence>
<feature type="transmembrane region" description="Helical" evidence="6">
    <location>
        <begin position="140"/>
        <end position="160"/>
    </location>
</feature>
<keyword evidence="4 6" id="KW-0472">Membrane</keyword>
<feature type="transmembrane region" description="Helical" evidence="6">
    <location>
        <begin position="70"/>
        <end position="91"/>
    </location>
</feature>
<dbReference type="GO" id="GO:0016020">
    <property type="term" value="C:membrane"/>
    <property type="evidence" value="ECO:0007669"/>
    <property type="project" value="UniProtKB-SubCell"/>
</dbReference>
<evidence type="ECO:0000256" key="5">
    <source>
        <dbReference type="SAM" id="MobiDB-lite"/>
    </source>
</evidence>
<dbReference type="Pfam" id="PF01284">
    <property type="entry name" value="MARVEL"/>
    <property type="match status" value="1"/>
</dbReference>
<evidence type="ECO:0000313" key="9">
    <source>
        <dbReference type="Proteomes" id="UP000076738"/>
    </source>
</evidence>
<reference evidence="8 9" key="1">
    <citation type="journal article" date="2016" name="Mol. Biol. Evol.">
        <title>Comparative Genomics of Early-Diverging Mushroom-Forming Fungi Provides Insights into the Origins of Lignocellulose Decay Capabilities.</title>
        <authorList>
            <person name="Nagy L.G."/>
            <person name="Riley R."/>
            <person name="Tritt A."/>
            <person name="Adam C."/>
            <person name="Daum C."/>
            <person name="Floudas D."/>
            <person name="Sun H."/>
            <person name="Yadav J.S."/>
            <person name="Pangilinan J."/>
            <person name="Larsson K.H."/>
            <person name="Matsuura K."/>
            <person name="Barry K."/>
            <person name="Labutti K."/>
            <person name="Kuo R."/>
            <person name="Ohm R.A."/>
            <person name="Bhattacharya S.S."/>
            <person name="Shirouzu T."/>
            <person name="Yoshinaga Y."/>
            <person name="Martin F.M."/>
            <person name="Grigoriev I.V."/>
            <person name="Hibbett D.S."/>
        </authorList>
    </citation>
    <scope>NUCLEOTIDE SEQUENCE [LARGE SCALE GENOMIC DNA]</scope>
    <source>
        <strain evidence="8 9">TUFC12733</strain>
    </source>
</reference>
<name>A0A167PMZ3_CALVF</name>
<keyword evidence="9" id="KW-1185">Reference proteome</keyword>
<dbReference type="PANTHER" id="PTHR37451">
    <property type="entry name" value="MARVEL DOMAIN"/>
    <property type="match status" value="1"/>
</dbReference>
<evidence type="ECO:0000256" key="2">
    <source>
        <dbReference type="ARBA" id="ARBA00022692"/>
    </source>
</evidence>
<feature type="domain" description="MARVEL" evidence="7">
    <location>
        <begin position="9"/>
        <end position="151"/>
    </location>
</feature>
<sequence length="243" mass="25655">MRSYAIGRLVIHGLVLVFSIALLGVSANLVALGNKFGLTEEWAQLALAISVITLVALIPVLVLDRVRRNVFPSWTAVELGWNGVLWVLWLASAGYATNTLQGIDCGSRSYEVLYLGYYLGSDAKGESACEQAQAVEALSWLNWILLFALFWWLLITALVFHSRSGGALWISSLSDYEPAGAGPAKGVDLGGGGEVPMAQTGYGAPTVGQPQQGYYAGQVPPLAGTPATQATQGHAPPPGVAQV</sequence>
<dbReference type="EMBL" id="KV417274">
    <property type="protein sequence ID" value="KZO98963.1"/>
    <property type="molecule type" value="Genomic_DNA"/>
</dbReference>
<keyword evidence="3 6" id="KW-1133">Transmembrane helix</keyword>
<accession>A0A167PMZ3</accession>
<gene>
    <name evidence="8" type="ORF">CALVIDRAFT_561887</name>
</gene>